<keyword evidence="2" id="KW-1185">Reference proteome</keyword>
<dbReference type="AlphaFoldDB" id="A0A0C3P5E3"/>
<sequence>MAYPPSLSKVVGFDGKCSSASCITSHRERKQVVNPVLPAFIVGRPRSLFVAGSVMLVTLASV</sequence>
<dbReference type="HOGENOM" id="CLU_2905109_0_0_1"/>
<reference evidence="1 2" key="1">
    <citation type="submission" date="2014-04" db="EMBL/GenBank/DDBJ databases">
        <authorList>
            <consortium name="DOE Joint Genome Institute"/>
            <person name="Kuo A."/>
            <person name="Kohler A."/>
            <person name="Costa M.D."/>
            <person name="Nagy L.G."/>
            <person name="Floudas D."/>
            <person name="Copeland A."/>
            <person name="Barry K.W."/>
            <person name="Cichocki N."/>
            <person name="Veneault-Fourrey C."/>
            <person name="LaButti K."/>
            <person name="Lindquist E.A."/>
            <person name="Lipzen A."/>
            <person name="Lundell T."/>
            <person name="Morin E."/>
            <person name="Murat C."/>
            <person name="Sun H."/>
            <person name="Tunlid A."/>
            <person name="Henrissat B."/>
            <person name="Grigoriev I.V."/>
            <person name="Hibbett D.S."/>
            <person name="Martin F."/>
            <person name="Nordberg H.P."/>
            <person name="Cantor M.N."/>
            <person name="Hua S.X."/>
        </authorList>
    </citation>
    <scope>NUCLEOTIDE SEQUENCE [LARGE SCALE GENOMIC DNA]</scope>
    <source>
        <strain evidence="1 2">Marx 270</strain>
    </source>
</reference>
<dbReference type="InParanoid" id="A0A0C3P5E3"/>
<protein>
    <submittedName>
        <fullName evidence="1">Uncharacterized protein</fullName>
    </submittedName>
</protein>
<dbReference type="Proteomes" id="UP000054217">
    <property type="component" value="Unassembled WGS sequence"/>
</dbReference>
<evidence type="ECO:0000313" key="2">
    <source>
        <dbReference type="Proteomes" id="UP000054217"/>
    </source>
</evidence>
<dbReference type="EMBL" id="KN831980">
    <property type="protein sequence ID" value="KIO02731.1"/>
    <property type="molecule type" value="Genomic_DNA"/>
</dbReference>
<gene>
    <name evidence="1" type="ORF">M404DRAFT_1001940</name>
</gene>
<evidence type="ECO:0000313" key="1">
    <source>
        <dbReference type="EMBL" id="KIO02731.1"/>
    </source>
</evidence>
<proteinExistence type="predicted"/>
<accession>A0A0C3P5E3</accession>
<organism evidence="1 2">
    <name type="scientific">Pisolithus tinctorius Marx 270</name>
    <dbReference type="NCBI Taxonomy" id="870435"/>
    <lineage>
        <taxon>Eukaryota</taxon>
        <taxon>Fungi</taxon>
        <taxon>Dikarya</taxon>
        <taxon>Basidiomycota</taxon>
        <taxon>Agaricomycotina</taxon>
        <taxon>Agaricomycetes</taxon>
        <taxon>Agaricomycetidae</taxon>
        <taxon>Boletales</taxon>
        <taxon>Sclerodermatineae</taxon>
        <taxon>Pisolithaceae</taxon>
        <taxon>Pisolithus</taxon>
    </lineage>
</organism>
<reference evidence="2" key="2">
    <citation type="submission" date="2015-01" db="EMBL/GenBank/DDBJ databases">
        <title>Evolutionary Origins and Diversification of the Mycorrhizal Mutualists.</title>
        <authorList>
            <consortium name="DOE Joint Genome Institute"/>
            <consortium name="Mycorrhizal Genomics Consortium"/>
            <person name="Kohler A."/>
            <person name="Kuo A."/>
            <person name="Nagy L.G."/>
            <person name="Floudas D."/>
            <person name="Copeland A."/>
            <person name="Barry K.W."/>
            <person name="Cichocki N."/>
            <person name="Veneault-Fourrey C."/>
            <person name="LaButti K."/>
            <person name="Lindquist E.A."/>
            <person name="Lipzen A."/>
            <person name="Lundell T."/>
            <person name="Morin E."/>
            <person name="Murat C."/>
            <person name="Riley R."/>
            <person name="Ohm R."/>
            <person name="Sun H."/>
            <person name="Tunlid A."/>
            <person name="Henrissat B."/>
            <person name="Grigoriev I.V."/>
            <person name="Hibbett D.S."/>
            <person name="Martin F."/>
        </authorList>
    </citation>
    <scope>NUCLEOTIDE SEQUENCE [LARGE SCALE GENOMIC DNA]</scope>
    <source>
        <strain evidence="2">Marx 270</strain>
    </source>
</reference>
<name>A0A0C3P5E3_PISTI</name>